<dbReference type="PANTHER" id="PTHR30011:SF16">
    <property type="entry name" value="C2H2 FINGER DOMAIN TRANSCRIPTION FACTOR (EUROFUNG)-RELATED"/>
    <property type="match status" value="1"/>
</dbReference>
<dbReference type="EMBL" id="CP134191">
    <property type="protein sequence ID" value="WPB07366.1"/>
    <property type="molecule type" value="Genomic_DNA"/>
</dbReference>
<comment type="similarity">
    <text evidence="5">Belongs to the NtaA/SnaA/DszA monooxygenase family.</text>
</comment>
<dbReference type="InterPro" id="IPR036661">
    <property type="entry name" value="Luciferase-like_sf"/>
</dbReference>
<keyword evidence="2" id="KW-0288">FMN</keyword>
<dbReference type="Proteomes" id="UP000230605">
    <property type="component" value="Chromosome 8"/>
</dbReference>
<gene>
    <name evidence="8" type="ORF">CB0940_10640</name>
    <name evidence="9" type="ORF">RHO25_012027</name>
</gene>
<organism evidence="8 10">
    <name type="scientific">Cercospora beticola</name>
    <name type="common">Sugarbeet leaf spot fungus</name>
    <dbReference type="NCBI Taxonomy" id="122368"/>
    <lineage>
        <taxon>Eukaryota</taxon>
        <taxon>Fungi</taxon>
        <taxon>Dikarya</taxon>
        <taxon>Ascomycota</taxon>
        <taxon>Pezizomycotina</taxon>
        <taxon>Dothideomycetes</taxon>
        <taxon>Dothideomycetidae</taxon>
        <taxon>Mycosphaerellales</taxon>
        <taxon>Mycosphaerellaceae</taxon>
        <taxon>Cercospora</taxon>
    </lineage>
</organism>
<dbReference type="GO" id="GO:0004497">
    <property type="term" value="F:monooxygenase activity"/>
    <property type="evidence" value="ECO:0007669"/>
    <property type="project" value="UniProtKB-KW"/>
</dbReference>
<proteinExistence type="inferred from homology"/>
<evidence type="ECO:0000259" key="7">
    <source>
        <dbReference type="Pfam" id="PF00296"/>
    </source>
</evidence>
<feature type="domain" description="Luciferase-like" evidence="7">
    <location>
        <begin position="27"/>
        <end position="378"/>
    </location>
</feature>
<dbReference type="PANTHER" id="PTHR30011">
    <property type="entry name" value="ALKANESULFONATE MONOOXYGENASE-RELATED"/>
    <property type="match status" value="1"/>
</dbReference>
<dbReference type="EMBL" id="LKMD01000103">
    <property type="protein sequence ID" value="PIA96198.1"/>
    <property type="molecule type" value="Genomic_DNA"/>
</dbReference>
<reference evidence="9 11" key="2">
    <citation type="submission" date="2023-09" db="EMBL/GenBank/DDBJ databases">
        <title>Complete-Gapless Cercospora beticola genome.</title>
        <authorList>
            <person name="Wyatt N.A."/>
            <person name="Spanner R.E."/>
            <person name="Bolton M.D."/>
        </authorList>
    </citation>
    <scope>NUCLEOTIDE SEQUENCE [LARGE SCALE GENOMIC DNA]</scope>
    <source>
        <strain evidence="9">Cb09-40</strain>
    </source>
</reference>
<dbReference type="InterPro" id="IPR011251">
    <property type="entry name" value="Luciferase-like_dom"/>
</dbReference>
<dbReference type="NCBIfam" id="TIGR03860">
    <property type="entry name" value="FMN_nitrolo"/>
    <property type="match status" value="1"/>
</dbReference>
<dbReference type="GO" id="GO:0016705">
    <property type="term" value="F:oxidoreductase activity, acting on paired donors, with incorporation or reduction of molecular oxygen"/>
    <property type="evidence" value="ECO:0007669"/>
    <property type="project" value="InterPro"/>
</dbReference>
<evidence type="ECO:0000256" key="1">
    <source>
        <dbReference type="ARBA" id="ARBA00022630"/>
    </source>
</evidence>
<keyword evidence="4 8" id="KW-0503">Monooxygenase</keyword>
<evidence type="ECO:0000313" key="11">
    <source>
        <dbReference type="Proteomes" id="UP001302367"/>
    </source>
</evidence>
<dbReference type="Pfam" id="PF00296">
    <property type="entry name" value="Bac_luciferase"/>
    <property type="match status" value="1"/>
</dbReference>
<dbReference type="InterPro" id="IPR051260">
    <property type="entry name" value="Diverse_substr_monoxygenases"/>
</dbReference>
<dbReference type="Gene3D" id="3.20.20.30">
    <property type="entry name" value="Luciferase-like domain"/>
    <property type="match status" value="1"/>
</dbReference>
<evidence type="ECO:0000313" key="10">
    <source>
        <dbReference type="Proteomes" id="UP000230605"/>
    </source>
</evidence>
<dbReference type="AlphaFoldDB" id="A0A2G5HUJ6"/>
<dbReference type="OrthoDB" id="5561043at2759"/>
<evidence type="ECO:0000256" key="2">
    <source>
        <dbReference type="ARBA" id="ARBA00022643"/>
    </source>
</evidence>
<evidence type="ECO:0000256" key="5">
    <source>
        <dbReference type="ARBA" id="ARBA00033748"/>
    </source>
</evidence>
<keyword evidence="3" id="KW-0560">Oxidoreductase</keyword>
<evidence type="ECO:0000313" key="8">
    <source>
        <dbReference type="EMBL" id="PIA96198.1"/>
    </source>
</evidence>
<accession>A0A2G5HUJ6</accession>
<dbReference type="PIRSF" id="PIRSF000337">
    <property type="entry name" value="NTA_MOA"/>
    <property type="match status" value="1"/>
</dbReference>
<keyword evidence="1" id="KW-0285">Flavoprotein</keyword>
<dbReference type="InterPro" id="IPR016215">
    <property type="entry name" value="NTA_MOA"/>
</dbReference>
<evidence type="ECO:0000256" key="6">
    <source>
        <dbReference type="SAM" id="MobiDB-lite"/>
    </source>
</evidence>
<protein>
    <submittedName>
        <fullName evidence="8">Putative monooxygenase</fullName>
    </submittedName>
</protein>
<evidence type="ECO:0000256" key="4">
    <source>
        <dbReference type="ARBA" id="ARBA00023033"/>
    </source>
</evidence>
<keyword evidence="11" id="KW-1185">Reference proteome</keyword>
<evidence type="ECO:0000313" key="9">
    <source>
        <dbReference type="EMBL" id="WPB07366.1"/>
    </source>
</evidence>
<dbReference type="SUPFAM" id="SSF51679">
    <property type="entry name" value="Bacterial luciferase-like"/>
    <property type="match status" value="1"/>
</dbReference>
<dbReference type="Proteomes" id="UP001302367">
    <property type="component" value="Chromosome 8"/>
</dbReference>
<reference evidence="8 10" key="1">
    <citation type="submission" date="2015-10" db="EMBL/GenBank/DDBJ databases">
        <title>The cercosporin biosynthetic gene cluster was horizontally transferred to several fungal lineages and shown to be expanded in Cercospora beticola based on microsynteny with recipient genomes.</title>
        <authorList>
            <person name="De Jonge R."/>
            <person name="Ebert M.K."/>
            <person name="Suttle J.C."/>
            <person name="Jurick Ii W.M."/>
            <person name="Secor G.A."/>
            <person name="Thomma B.P."/>
            <person name="Van De Peer Y."/>
            <person name="Bolton M.D."/>
        </authorList>
    </citation>
    <scope>NUCLEOTIDE SEQUENCE [LARGE SCALE GENOMIC DNA]</scope>
    <source>
        <strain evidence="8 10">09-40</strain>
    </source>
</reference>
<dbReference type="CDD" id="cd01095">
    <property type="entry name" value="Nitrilotriacetate_monoxgenase"/>
    <property type="match status" value="1"/>
</dbReference>
<feature type="region of interest" description="Disordered" evidence="6">
    <location>
        <begin position="466"/>
        <end position="490"/>
    </location>
</feature>
<evidence type="ECO:0000256" key="3">
    <source>
        <dbReference type="ARBA" id="ARBA00023002"/>
    </source>
</evidence>
<sequence length="504" mass="55466">MAERKQLHLTAFMRPTSLHTGAWRYPGAYPDSNFNLAHLKSFIKKLEDAKFDAFFMADHLAVLNMPIEALKRSHTTTSFEPFTLLSALSQVTSKIGLAATASTTYDEAYHIARRFASLDHISEGRAAWNIVTTGNPESAKNFGQDEHMQHSDRYKRAREFYDVVTGLWDSFADDAFVRDRETGTFLDPEKMHVLNHKGPELSVRGPLNIARPVQGWPVIVQAGQSEPGRQLAAETAEAVFCSPKDINGGKALYADIKGRAEKAGRNRNHIKILPAAMIIVGDTVDDAQQKRLKLDSFVHYDSAIASLSIALGCDAAGFDPDGPLPKDLPPTNASHTARQSVVDLAEREGLTVRQLAQRYGGYTGLTFVGTSATIAEDMGKWLDSDACDGFTCVMPYLPQGLDDITQRLVPELQRRGLFRQDYTGNTLREHLGLPRPPNRFFSQKTPDQIKALGDYGYTNSNQGAQLTAAETHGYPNGAKQVPPRPAEPAKLSAAELEAILEASR</sequence>
<name>A0A2G5HUJ6_CERBT</name>